<dbReference type="InterPro" id="IPR019374">
    <property type="entry name" value="Ribosomal_mS22"/>
</dbReference>
<dbReference type="WBParaSite" id="PEQ_0000433001-mRNA-1">
    <property type="protein sequence ID" value="PEQ_0000433001-mRNA-1"/>
    <property type="gene ID" value="PEQ_0000433001"/>
</dbReference>
<evidence type="ECO:0000313" key="1">
    <source>
        <dbReference type="Proteomes" id="UP000887564"/>
    </source>
</evidence>
<dbReference type="GO" id="GO:0003735">
    <property type="term" value="F:structural constituent of ribosome"/>
    <property type="evidence" value="ECO:0007669"/>
    <property type="project" value="TreeGrafter"/>
</dbReference>
<dbReference type="Proteomes" id="UP000887564">
    <property type="component" value="Unplaced"/>
</dbReference>
<dbReference type="Pfam" id="PF10245">
    <property type="entry name" value="MRP-S22"/>
    <property type="match status" value="1"/>
</dbReference>
<reference evidence="2" key="1">
    <citation type="submission" date="2022-11" db="UniProtKB">
        <authorList>
            <consortium name="WormBaseParasite"/>
        </authorList>
    </citation>
    <scope>IDENTIFICATION</scope>
</reference>
<sequence length="127" mass="14678">ESDCTDICFALHNALDRNEHEFVLDWACYFYEPDDPAFVKHFDRIRCKISDQKKFSLLHSTRHFGAFVFYLVLNGNIPPLLNHFGAQGRYRSKPHVEFFNNIFPASCNDGPIDGTGNRGKIHLTCLR</sequence>
<protein>
    <submittedName>
        <fullName evidence="2">Uncharacterized protein</fullName>
    </submittedName>
</protein>
<dbReference type="PANTHER" id="PTHR13071:SF4">
    <property type="entry name" value="SMALL RIBOSOMAL SUBUNIT PROTEIN MS22"/>
    <property type="match status" value="1"/>
</dbReference>
<dbReference type="GO" id="GO:0005763">
    <property type="term" value="C:mitochondrial small ribosomal subunit"/>
    <property type="evidence" value="ECO:0007669"/>
    <property type="project" value="TreeGrafter"/>
</dbReference>
<name>A0A914RDE9_PAREQ</name>
<dbReference type="PANTHER" id="PTHR13071">
    <property type="entry name" value="MITOCHONDRIAL 28S RIBOSOMAL PROTEIN S22"/>
    <property type="match status" value="1"/>
</dbReference>
<proteinExistence type="predicted"/>
<evidence type="ECO:0000313" key="2">
    <source>
        <dbReference type="WBParaSite" id="PEQ_0000433001-mRNA-1"/>
    </source>
</evidence>
<keyword evidence="1" id="KW-1185">Reference proteome</keyword>
<dbReference type="AlphaFoldDB" id="A0A914RDE9"/>
<accession>A0A914RDE9</accession>
<organism evidence="1 2">
    <name type="scientific">Parascaris equorum</name>
    <name type="common">Equine roundworm</name>
    <dbReference type="NCBI Taxonomy" id="6256"/>
    <lineage>
        <taxon>Eukaryota</taxon>
        <taxon>Metazoa</taxon>
        <taxon>Ecdysozoa</taxon>
        <taxon>Nematoda</taxon>
        <taxon>Chromadorea</taxon>
        <taxon>Rhabditida</taxon>
        <taxon>Spirurina</taxon>
        <taxon>Ascaridomorpha</taxon>
        <taxon>Ascaridoidea</taxon>
        <taxon>Ascarididae</taxon>
        <taxon>Parascaris</taxon>
    </lineage>
</organism>